<keyword evidence="1" id="KW-0472">Membrane</keyword>
<keyword evidence="1" id="KW-1133">Transmembrane helix</keyword>
<accession>A0A1H9P2F5</accession>
<reference evidence="3" key="1">
    <citation type="submission" date="2016-10" db="EMBL/GenBank/DDBJ databases">
        <authorList>
            <person name="Varghese N."/>
            <person name="Submissions S."/>
        </authorList>
    </citation>
    <scope>NUCLEOTIDE SEQUENCE [LARGE SCALE GENOMIC DNA]</scope>
    <source>
        <strain evidence="3">DSM 20524</strain>
    </source>
</reference>
<organism evidence="2 3">
    <name type="scientific">Corynebacterium cystitidis DSM 20524</name>
    <dbReference type="NCBI Taxonomy" id="1121357"/>
    <lineage>
        <taxon>Bacteria</taxon>
        <taxon>Bacillati</taxon>
        <taxon>Actinomycetota</taxon>
        <taxon>Actinomycetes</taxon>
        <taxon>Mycobacteriales</taxon>
        <taxon>Corynebacteriaceae</taxon>
        <taxon>Corynebacterium</taxon>
    </lineage>
</organism>
<evidence type="ECO:0000313" key="2">
    <source>
        <dbReference type="EMBL" id="SER41753.1"/>
    </source>
</evidence>
<feature type="transmembrane region" description="Helical" evidence="1">
    <location>
        <begin position="58"/>
        <end position="76"/>
    </location>
</feature>
<feature type="transmembrane region" description="Helical" evidence="1">
    <location>
        <begin position="121"/>
        <end position="142"/>
    </location>
</feature>
<dbReference type="Proteomes" id="UP000198929">
    <property type="component" value="Unassembled WGS sequence"/>
</dbReference>
<dbReference type="RefSeq" id="WP_092254821.1">
    <property type="nucleotide sequence ID" value="NZ_CP047199.1"/>
</dbReference>
<keyword evidence="3" id="KW-1185">Reference proteome</keyword>
<sequence length="163" mass="17811">MIQKFGDYAIEFTERTSNDEYHRLKTHESSTVALWAMPLTMFLGAAILAWTLPGWYSTLGAGVIILCTAATQQAGLQWMRGYAPRPKTASPPPYMAAALLLVLAMLAGVIWNAALSYERSWPLAFGILGSAVIGVILALTTVPRSMSRQHEKDIARIEAGLED</sequence>
<evidence type="ECO:0000256" key="1">
    <source>
        <dbReference type="SAM" id="Phobius"/>
    </source>
</evidence>
<evidence type="ECO:0000313" key="3">
    <source>
        <dbReference type="Proteomes" id="UP000198929"/>
    </source>
</evidence>
<dbReference type="EMBL" id="FOGQ01000001">
    <property type="protein sequence ID" value="SER41753.1"/>
    <property type="molecule type" value="Genomic_DNA"/>
</dbReference>
<protein>
    <submittedName>
        <fullName evidence="2">Uncharacterized protein</fullName>
    </submittedName>
</protein>
<keyword evidence="1" id="KW-0812">Transmembrane</keyword>
<gene>
    <name evidence="2" type="ORF">SAMN05661109_00173</name>
</gene>
<feature type="transmembrane region" description="Helical" evidence="1">
    <location>
        <begin position="96"/>
        <end position="115"/>
    </location>
</feature>
<name>A0A1H9P2F5_9CORY</name>
<proteinExistence type="predicted"/>
<dbReference type="AlphaFoldDB" id="A0A1H9P2F5"/>
<dbReference type="STRING" id="1121357.SAMN05661109_00173"/>
<feature type="transmembrane region" description="Helical" evidence="1">
    <location>
        <begin position="32"/>
        <end position="52"/>
    </location>
</feature>